<dbReference type="Pfam" id="PF04082">
    <property type="entry name" value="Fungal_trans"/>
    <property type="match status" value="1"/>
</dbReference>
<dbReference type="GO" id="GO:0008270">
    <property type="term" value="F:zinc ion binding"/>
    <property type="evidence" value="ECO:0007669"/>
    <property type="project" value="InterPro"/>
</dbReference>
<evidence type="ECO:0000256" key="2">
    <source>
        <dbReference type="ARBA" id="ARBA00022723"/>
    </source>
</evidence>
<accession>A0A2B7ZIZ7</accession>
<dbReference type="PANTHER" id="PTHR31001:SF50">
    <property type="entry name" value="ZN(II)2CYS6 TRANSCRIPTION FACTOR (EUROFUNG)"/>
    <property type="match status" value="1"/>
</dbReference>
<reference evidence="5 6" key="1">
    <citation type="submission" date="2017-10" db="EMBL/GenBank/DDBJ databases">
        <title>Comparative genomics in systemic dimorphic fungi from Ajellomycetaceae.</title>
        <authorList>
            <person name="Munoz J.F."/>
            <person name="Mcewen J.G."/>
            <person name="Clay O.K."/>
            <person name="Cuomo C.A."/>
        </authorList>
    </citation>
    <scope>NUCLEOTIDE SEQUENCE [LARGE SCALE GENOMIC DNA]</scope>
    <source>
        <strain evidence="5 6">UAMH4076</strain>
    </source>
</reference>
<comment type="subcellular location">
    <subcellularLocation>
        <location evidence="1">Nucleus</location>
    </subcellularLocation>
</comment>
<dbReference type="VEuPathDB" id="FungiDB:EMCG_00785"/>
<evidence type="ECO:0000313" key="5">
    <source>
        <dbReference type="EMBL" id="PGH32797.1"/>
    </source>
</evidence>
<keyword evidence="2" id="KW-0479">Metal-binding</keyword>
<protein>
    <recommendedName>
        <fullName evidence="4">Xylanolytic transcriptional activator regulatory domain-containing protein</fullName>
    </recommendedName>
</protein>
<dbReference type="AlphaFoldDB" id="A0A2B7ZIZ7"/>
<evidence type="ECO:0000259" key="4">
    <source>
        <dbReference type="SMART" id="SM00906"/>
    </source>
</evidence>
<feature type="domain" description="Xylanolytic transcriptional activator regulatory" evidence="4">
    <location>
        <begin position="232"/>
        <end position="298"/>
    </location>
</feature>
<proteinExistence type="predicted"/>
<sequence>MLQEFTSFIKSAHSMSLRSNEFGPPSEVCTQDSERLAVIEAMAGDFFTKIQSAMRTVTGETPRISSATSMPFDDTIQFNYGLYQTKTDSLFPYRPSPFSSPAVELAFLHPSSHQIDICWQAYLKNVDQIMKVLHTPSSEEILQKAKSSTASLANGHYALVFTIYLSSILSMTPEDVKSCFNTSKTEVLTTYGAATELALARANVLRTEDIDTLQAFVLFLSISILMNETKFAWALTGLARRLICSMSTNLPPFAKEIPKRLWWQLWYLDRRAEEDHGEIPSSYDAVMNPELPLNINDSDLDPKMVEGPRQHNDWIEMSFFLIRSEIAGTSHKLVFCELGR</sequence>
<gene>
    <name evidence="5" type="ORF">GX50_04398</name>
</gene>
<keyword evidence="3" id="KW-0539">Nucleus</keyword>
<dbReference type="GO" id="GO:0003677">
    <property type="term" value="F:DNA binding"/>
    <property type="evidence" value="ECO:0007669"/>
    <property type="project" value="InterPro"/>
</dbReference>
<organism evidence="5 6">
    <name type="scientific">[Emmonsia] crescens</name>
    <dbReference type="NCBI Taxonomy" id="73230"/>
    <lineage>
        <taxon>Eukaryota</taxon>
        <taxon>Fungi</taxon>
        <taxon>Dikarya</taxon>
        <taxon>Ascomycota</taxon>
        <taxon>Pezizomycotina</taxon>
        <taxon>Eurotiomycetes</taxon>
        <taxon>Eurotiomycetidae</taxon>
        <taxon>Onygenales</taxon>
        <taxon>Ajellomycetaceae</taxon>
        <taxon>Emergomyces</taxon>
    </lineage>
</organism>
<keyword evidence="6" id="KW-1185">Reference proteome</keyword>
<evidence type="ECO:0000256" key="1">
    <source>
        <dbReference type="ARBA" id="ARBA00004123"/>
    </source>
</evidence>
<dbReference type="SMART" id="SM00906">
    <property type="entry name" value="Fungal_trans"/>
    <property type="match status" value="1"/>
</dbReference>
<dbReference type="PANTHER" id="PTHR31001">
    <property type="entry name" value="UNCHARACTERIZED TRANSCRIPTIONAL REGULATORY PROTEIN"/>
    <property type="match status" value="1"/>
</dbReference>
<dbReference type="InterPro" id="IPR007219">
    <property type="entry name" value="XnlR_reg_dom"/>
</dbReference>
<comment type="caution">
    <text evidence="5">The sequence shown here is derived from an EMBL/GenBank/DDBJ whole genome shotgun (WGS) entry which is preliminary data.</text>
</comment>
<dbReference type="VEuPathDB" id="FungiDB:EMCG_03961"/>
<evidence type="ECO:0000256" key="3">
    <source>
        <dbReference type="ARBA" id="ARBA00023242"/>
    </source>
</evidence>
<evidence type="ECO:0000313" key="6">
    <source>
        <dbReference type="Proteomes" id="UP000226031"/>
    </source>
</evidence>
<dbReference type="GO" id="GO:0006351">
    <property type="term" value="P:DNA-templated transcription"/>
    <property type="evidence" value="ECO:0007669"/>
    <property type="project" value="InterPro"/>
</dbReference>
<name>A0A2B7ZIZ7_9EURO</name>
<dbReference type="EMBL" id="PDND01000081">
    <property type="protein sequence ID" value="PGH32797.1"/>
    <property type="molecule type" value="Genomic_DNA"/>
</dbReference>
<dbReference type="InterPro" id="IPR050613">
    <property type="entry name" value="Sec_Metabolite_Reg"/>
</dbReference>
<dbReference type="GO" id="GO:0005634">
    <property type="term" value="C:nucleus"/>
    <property type="evidence" value="ECO:0007669"/>
    <property type="project" value="UniProtKB-SubCell"/>
</dbReference>
<dbReference type="Proteomes" id="UP000226031">
    <property type="component" value="Unassembled WGS sequence"/>
</dbReference>
<dbReference type="CDD" id="cd12148">
    <property type="entry name" value="fungal_TF_MHR"/>
    <property type="match status" value="1"/>
</dbReference>